<dbReference type="EMBL" id="JAYWIO010000003">
    <property type="protein sequence ID" value="KAK7274281.1"/>
    <property type="molecule type" value="Genomic_DNA"/>
</dbReference>
<evidence type="ECO:0000313" key="1">
    <source>
        <dbReference type="EMBL" id="KAK7274281.1"/>
    </source>
</evidence>
<comment type="caution">
    <text evidence="1">The sequence shown here is derived from an EMBL/GenBank/DDBJ whole genome shotgun (WGS) entry which is preliminary data.</text>
</comment>
<protein>
    <submittedName>
        <fullName evidence="1">Uncharacterized protein</fullName>
    </submittedName>
</protein>
<gene>
    <name evidence="1" type="ORF">RIF29_15364</name>
</gene>
<dbReference type="Proteomes" id="UP001372338">
    <property type="component" value="Unassembled WGS sequence"/>
</dbReference>
<name>A0AAN9FFH3_CROPI</name>
<dbReference type="AlphaFoldDB" id="A0AAN9FFH3"/>
<keyword evidence="2" id="KW-1185">Reference proteome</keyword>
<accession>A0AAN9FFH3</accession>
<evidence type="ECO:0000313" key="2">
    <source>
        <dbReference type="Proteomes" id="UP001372338"/>
    </source>
</evidence>
<organism evidence="1 2">
    <name type="scientific">Crotalaria pallida</name>
    <name type="common">Smooth rattlebox</name>
    <name type="synonym">Crotalaria striata</name>
    <dbReference type="NCBI Taxonomy" id="3830"/>
    <lineage>
        <taxon>Eukaryota</taxon>
        <taxon>Viridiplantae</taxon>
        <taxon>Streptophyta</taxon>
        <taxon>Embryophyta</taxon>
        <taxon>Tracheophyta</taxon>
        <taxon>Spermatophyta</taxon>
        <taxon>Magnoliopsida</taxon>
        <taxon>eudicotyledons</taxon>
        <taxon>Gunneridae</taxon>
        <taxon>Pentapetalae</taxon>
        <taxon>rosids</taxon>
        <taxon>fabids</taxon>
        <taxon>Fabales</taxon>
        <taxon>Fabaceae</taxon>
        <taxon>Papilionoideae</taxon>
        <taxon>50 kb inversion clade</taxon>
        <taxon>genistoids sensu lato</taxon>
        <taxon>core genistoids</taxon>
        <taxon>Crotalarieae</taxon>
        <taxon>Crotalaria</taxon>
    </lineage>
</organism>
<reference evidence="1 2" key="1">
    <citation type="submission" date="2024-01" db="EMBL/GenBank/DDBJ databases">
        <title>The genomes of 5 underutilized Papilionoideae crops provide insights into root nodulation and disease resistanc.</title>
        <authorList>
            <person name="Yuan L."/>
        </authorList>
    </citation>
    <scope>NUCLEOTIDE SEQUENCE [LARGE SCALE GENOMIC DNA]</scope>
    <source>
        <strain evidence="1">ZHUSHIDOU_FW_LH</strain>
        <tissue evidence="1">Leaf</tissue>
    </source>
</reference>
<proteinExistence type="predicted"/>
<sequence>MANHDRVITHKLFRSGSWMAMAYMMGTDSKKMFRTQKVIGDEDSWEWRNSEEGYAVKEDFSLMQNFNLQGIDETLKKVLTACPQSKVPCSGWRLLRNRIPRKGLIRNEAIFKGMPVSFIHTMDLIQLSSVSLNPYDFAFDELAFPSSSIVASVLVHALLELGSSFQKPFSLPSFNA</sequence>